<feature type="compositionally biased region" description="Basic residues" evidence="1">
    <location>
        <begin position="53"/>
        <end position="68"/>
    </location>
</feature>
<reference evidence="2 3" key="1">
    <citation type="journal article" date="2018" name="Sci. Rep.">
        <title>Genomic signatures of local adaptation to the degree of environmental predictability in rotifers.</title>
        <authorList>
            <person name="Franch-Gras L."/>
            <person name="Hahn C."/>
            <person name="Garcia-Roger E.M."/>
            <person name="Carmona M.J."/>
            <person name="Serra M."/>
            <person name="Gomez A."/>
        </authorList>
    </citation>
    <scope>NUCLEOTIDE SEQUENCE [LARGE SCALE GENOMIC DNA]</scope>
    <source>
        <strain evidence="2">HYR1</strain>
    </source>
</reference>
<name>A0A3M7R5T2_BRAPC</name>
<organism evidence="2 3">
    <name type="scientific">Brachionus plicatilis</name>
    <name type="common">Marine rotifer</name>
    <name type="synonym">Brachionus muelleri</name>
    <dbReference type="NCBI Taxonomy" id="10195"/>
    <lineage>
        <taxon>Eukaryota</taxon>
        <taxon>Metazoa</taxon>
        <taxon>Spiralia</taxon>
        <taxon>Gnathifera</taxon>
        <taxon>Rotifera</taxon>
        <taxon>Eurotatoria</taxon>
        <taxon>Monogononta</taxon>
        <taxon>Pseudotrocha</taxon>
        <taxon>Ploima</taxon>
        <taxon>Brachionidae</taxon>
        <taxon>Brachionus</taxon>
    </lineage>
</organism>
<accession>A0A3M7R5T2</accession>
<dbReference type="AlphaFoldDB" id="A0A3M7R5T2"/>
<evidence type="ECO:0000256" key="1">
    <source>
        <dbReference type="SAM" id="MobiDB-lite"/>
    </source>
</evidence>
<evidence type="ECO:0000313" key="2">
    <source>
        <dbReference type="EMBL" id="RNA18952.1"/>
    </source>
</evidence>
<comment type="caution">
    <text evidence="2">The sequence shown here is derived from an EMBL/GenBank/DDBJ whole genome shotgun (WGS) entry which is preliminary data.</text>
</comment>
<dbReference type="Proteomes" id="UP000276133">
    <property type="component" value="Unassembled WGS sequence"/>
</dbReference>
<evidence type="ECO:0000313" key="3">
    <source>
        <dbReference type="Proteomes" id="UP000276133"/>
    </source>
</evidence>
<protein>
    <submittedName>
        <fullName evidence="2">Uncharacterized protein</fullName>
    </submittedName>
</protein>
<proteinExistence type="predicted"/>
<dbReference type="EMBL" id="REGN01004145">
    <property type="protein sequence ID" value="RNA18952.1"/>
    <property type="molecule type" value="Genomic_DNA"/>
</dbReference>
<feature type="region of interest" description="Disordered" evidence="1">
    <location>
        <begin position="1"/>
        <end position="84"/>
    </location>
</feature>
<keyword evidence="3" id="KW-1185">Reference proteome</keyword>
<sequence length="84" mass="9771">MMYPDTDSSNTTSSDKIEPSSEETYEVAPRQTRPISHSECYKTSLIQQTVKNSRGKNRSNSKHYLPRLRKMDKSRYAKNSRGRK</sequence>
<gene>
    <name evidence="2" type="ORF">BpHYR1_000617</name>
</gene>
<feature type="compositionally biased region" description="Low complexity" evidence="1">
    <location>
        <begin position="1"/>
        <end position="14"/>
    </location>
</feature>